<gene>
    <name evidence="3" type="ORF">Vretimale_5124</name>
</gene>
<feature type="compositionally biased region" description="Pro residues" evidence="1">
    <location>
        <begin position="39"/>
        <end position="50"/>
    </location>
</feature>
<feature type="region of interest" description="Disordered" evidence="1">
    <location>
        <begin position="33"/>
        <end position="66"/>
    </location>
</feature>
<proteinExistence type="predicted"/>
<evidence type="ECO:0000256" key="1">
    <source>
        <dbReference type="SAM" id="MobiDB-lite"/>
    </source>
</evidence>
<sequence>MNPAMMMKTWTAAACCLLLVVLSADGAVINDVAGDGGPPSSPSPPSPTPFKAPARRFLPPAPPHPNAPTTTVIGMLTFVDTHGGDARFALIDANGNVMPFADQRNVMPFAHGYQPPDVEDWSTPISVGDIIAMVSWTAGRLACMHA</sequence>
<protein>
    <submittedName>
        <fullName evidence="3">Uncharacterized protein</fullName>
    </submittedName>
</protein>
<keyword evidence="2" id="KW-0732">Signal</keyword>
<feature type="signal peptide" evidence="2">
    <location>
        <begin position="1"/>
        <end position="26"/>
    </location>
</feature>
<feature type="chain" id="PRO_5043445263" evidence="2">
    <location>
        <begin position="27"/>
        <end position="146"/>
    </location>
</feature>
<reference evidence="3" key="1">
    <citation type="journal article" date="2021" name="Proc. Natl. Acad. Sci. U.S.A.">
        <title>Three genomes in the algal genus Volvox reveal the fate of a haploid sex-determining region after a transition to homothallism.</title>
        <authorList>
            <person name="Yamamoto K."/>
            <person name="Hamaji T."/>
            <person name="Kawai-Toyooka H."/>
            <person name="Matsuzaki R."/>
            <person name="Takahashi F."/>
            <person name="Nishimura Y."/>
            <person name="Kawachi M."/>
            <person name="Noguchi H."/>
            <person name="Minakuchi Y."/>
            <person name="Umen J.G."/>
            <person name="Toyoda A."/>
            <person name="Nozaki H."/>
        </authorList>
    </citation>
    <scope>NUCLEOTIDE SEQUENCE</scope>
    <source>
        <strain evidence="3">NIES-3785</strain>
    </source>
</reference>
<organism evidence="3 4">
    <name type="scientific">Volvox reticuliferus</name>
    <dbReference type="NCBI Taxonomy" id="1737510"/>
    <lineage>
        <taxon>Eukaryota</taxon>
        <taxon>Viridiplantae</taxon>
        <taxon>Chlorophyta</taxon>
        <taxon>core chlorophytes</taxon>
        <taxon>Chlorophyceae</taxon>
        <taxon>CS clade</taxon>
        <taxon>Chlamydomonadales</taxon>
        <taxon>Volvocaceae</taxon>
        <taxon>Volvox</taxon>
    </lineage>
</organism>
<dbReference type="Proteomes" id="UP000722791">
    <property type="component" value="Unassembled WGS sequence"/>
</dbReference>
<evidence type="ECO:0000313" key="3">
    <source>
        <dbReference type="EMBL" id="GIM00062.1"/>
    </source>
</evidence>
<comment type="caution">
    <text evidence="3">The sequence shown here is derived from an EMBL/GenBank/DDBJ whole genome shotgun (WGS) entry which is preliminary data.</text>
</comment>
<dbReference type="EMBL" id="BNCQ01000007">
    <property type="protein sequence ID" value="GIM00062.1"/>
    <property type="molecule type" value="Genomic_DNA"/>
</dbReference>
<evidence type="ECO:0000313" key="4">
    <source>
        <dbReference type="Proteomes" id="UP000722791"/>
    </source>
</evidence>
<name>A0A8J4DI60_9CHLO</name>
<evidence type="ECO:0000256" key="2">
    <source>
        <dbReference type="SAM" id="SignalP"/>
    </source>
</evidence>
<dbReference type="AlphaFoldDB" id="A0A8J4DI60"/>
<accession>A0A8J4DI60</accession>